<gene>
    <name evidence="2" type="ORF">MBOU_54200</name>
</gene>
<keyword evidence="1" id="KW-0472">Membrane</keyword>
<feature type="transmembrane region" description="Helical" evidence="1">
    <location>
        <begin position="44"/>
        <end position="62"/>
    </location>
</feature>
<dbReference type="AlphaFoldDB" id="A0A7I9YXP4"/>
<accession>A0A7I9YXP4</accession>
<keyword evidence="1" id="KW-0812">Transmembrane</keyword>
<evidence type="ECO:0000313" key="2">
    <source>
        <dbReference type="EMBL" id="GFG93378.1"/>
    </source>
</evidence>
<dbReference type="EMBL" id="BLKZ01000002">
    <property type="protein sequence ID" value="GFG93378.1"/>
    <property type="molecule type" value="Genomic_DNA"/>
</dbReference>
<comment type="caution">
    <text evidence="2">The sequence shown here is derived from an EMBL/GenBank/DDBJ whole genome shotgun (WGS) entry which is preliminary data.</text>
</comment>
<proteinExistence type="predicted"/>
<keyword evidence="1" id="KW-1133">Transmembrane helix</keyword>
<protein>
    <submittedName>
        <fullName evidence="2">Uncharacterized protein</fullName>
    </submittedName>
</protein>
<reference evidence="2 3" key="1">
    <citation type="journal article" date="2019" name="Emerg. Microbes Infect.">
        <title>Comprehensive subspecies identification of 175 nontuberculous mycobacteria species based on 7547 genomic profiles.</title>
        <authorList>
            <person name="Matsumoto Y."/>
            <person name="Kinjo T."/>
            <person name="Motooka D."/>
            <person name="Nabeya D."/>
            <person name="Jung N."/>
            <person name="Uechi K."/>
            <person name="Horii T."/>
            <person name="Iida T."/>
            <person name="Fujita J."/>
            <person name="Nakamura S."/>
        </authorList>
    </citation>
    <scope>NUCLEOTIDE SEQUENCE [LARGE SCALE GENOMIC DNA]</scope>
    <source>
        <strain evidence="2 3">JCM 30725</strain>
    </source>
</reference>
<evidence type="ECO:0000313" key="3">
    <source>
        <dbReference type="Proteomes" id="UP000465360"/>
    </source>
</evidence>
<sequence length="161" mass="17054">MGSVAACGRESCRMNRNKLLAIGAEIGMIAATILYLTLHQVWTALLSVALGAAVVVLVARFMDSARRASRSDEVAVGVGTVRKVDTDVAEAVTGERHIWIEVSSVAGDNFVGRLVQDESDPEVATLRPGLVVLVAFDPAERQELSLPDDVLAVRASSLVLA</sequence>
<organism evidence="2 3">
    <name type="scientific">Mycobacterium bourgelatii</name>
    <dbReference type="NCBI Taxonomy" id="1273442"/>
    <lineage>
        <taxon>Bacteria</taxon>
        <taxon>Bacillati</taxon>
        <taxon>Actinomycetota</taxon>
        <taxon>Actinomycetes</taxon>
        <taxon>Mycobacteriales</taxon>
        <taxon>Mycobacteriaceae</taxon>
        <taxon>Mycobacterium</taxon>
    </lineage>
</organism>
<evidence type="ECO:0000256" key="1">
    <source>
        <dbReference type="SAM" id="Phobius"/>
    </source>
</evidence>
<dbReference type="Proteomes" id="UP000465360">
    <property type="component" value="Unassembled WGS sequence"/>
</dbReference>
<feature type="transmembrane region" description="Helical" evidence="1">
    <location>
        <begin position="19"/>
        <end position="38"/>
    </location>
</feature>
<keyword evidence="3" id="KW-1185">Reference proteome</keyword>
<name>A0A7I9YXP4_MYCBU</name>